<reference evidence="2" key="1">
    <citation type="submission" date="2020-10" db="EMBL/GenBank/DDBJ databases">
        <title>Sequencing the genomes of 1000 actinobacteria strains.</title>
        <authorList>
            <person name="Klenk H.-P."/>
        </authorList>
    </citation>
    <scope>NUCLEOTIDE SEQUENCE</scope>
    <source>
        <strain evidence="2">DSM 45354</strain>
    </source>
</reference>
<dbReference type="Proteomes" id="UP000638648">
    <property type="component" value="Unassembled WGS sequence"/>
</dbReference>
<feature type="compositionally biased region" description="Low complexity" evidence="1">
    <location>
        <begin position="1"/>
        <end position="13"/>
    </location>
</feature>
<evidence type="ECO:0000313" key="3">
    <source>
        <dbReference type="Proteomes" id="UP000638648"/>
    </source>
</evidence>
<dbReference type="AlphaFoldDB" id="A0A927N169"/>
<accession>A0A927N169</accession>
<protein>
    <submittedName>
        <fullName evidence="2">Uncharacterized protein</fullName>
    </submittedName>
</protein>
<proteinExistence type="predicted"/>
<feature type="compositionally biased region" description="Low complexity" evidence="1">
    <location>
        <begin position="33"/>
        <end position="43"/>
    </location>
</feature>
<evidence type="ECO:0000313" key="2">
    <source>
        <dbReference type="EMBL" id="MBE1610745.1"/>
    </source>
</evidence>
<dbReference type="RefSeq" id="WP_192754072.1">
    <property type="nucleotide sequence ID" value="NZ_BAABJL010000095.1"/>
</dbReference>
<name>A0A927N169_9ACTN</name>
<organism evidence="2 3">
    <name type="scientific">Actinopolymorpha pittospori</name>
    <dbReference type="NCBI Taxonomy" id="648752"/>
    <lineage>
        <taxon>Bacteria</taxon>
        <taxon>Bacillati</taxon>
        <taxon>Actinomycetota</taxon>
        <taxon>Actinomycetes</taxon>
        <taxon>Propionibacteriales</taxon>
        <taxon>Actinopolymorphaceae</taxon>
        <taxon>Actinopolymorpha</taxon>
    </lineage>
</organism>
<comment type="caution">
    <text evidence="2">The sequence shown here is derived from an EMBL/GenBank/DDBJ whole genome shotgun (WGS) entry which is preliminary data.</text>
</comment>
<sequence length="177" mass="18933">MVESTASPSSASPSPTPTPTPTPALTPTPTPTGAPTSTFPPGSLEDQLYKATVNFYAAINQSYRTLDTEPVADHLVPGSNAASSYTSYVEKVRSQGHHFEGLGEYQVTNFRVKLDGSNGNTRRVEFTLSISGGREVDANGKAVETYEAETWRDAWITFTGKDGQWLIVGQAVGESSN</sequence>
<feature type="region of interest" description="Disordered" evidence="1">
    <location>
        <begin position="1"/>
        <end position="43"/>
    </location>
</feature>
<feature type="compositionally biased region" description="Pro residues" evidence="1">
    <location>
        <begin position="14"/>
        <end position="32"/>
    </location>
</feature>
<keyword evidence="3" id="KW-1185">Reference proteome</keyword>
<evidence type="ECO:0000256" key="1">
    <source>
        <dbReference type="SAM" id="MobiDB-lite"/>
    </source>
</evidence>
<gene>
    <name evidence="2" type="ORF">HEB94_007593</name>
</gene>
<dbReference type="EMBL" id="JADBEM010000001">
    <property type="protein sequence ID" value="MBE1610745.1"/>
    <property type="molecule type" value="Genomic_DNA"/>
</dbReference>